<dbReference type="OrthoDB" id="10583762at2759"/>
<feature type="compositionally biased region" description="Pro residues" evidence="1">
    <location>
        <begin position="63"/>
        <end position="132"/>
    </location>
</feature>
<feature type="region of interest" description="Disordered" evidence="1">
    <location>
        <begin position="62"/>
        <end position="132"/>
    </location>
</feature>
<dbReference type="AlphaFoldDB" id="A0A1S3Y8A4"/>
<organism evidence="2">
    <name type="scientific">Nicotiana tabacum</name>
    <name type="common">Common tobacco</name>
    <dbReference type="NCBI Taxonomy" id="4097"/>
    <lineage>
        <taxon>Eukaryota</taxon>
        <taxon>Viridiplantae</taxon>
        <taxon>Streptophyta</taxon>
        <taxon>Embryophyta</taxon>
        <taxon>Tracheophyta</taxon>
        <taxon>Spermatophyta</taxon>
        <taxon>Magnoliopsida</taxon>
        <taxon>eudicotyledons</taxon>
        <taxon>Gunneridae</taxon>
        <taxon>Pentapetalae</taxon>
        <taxon>asterids</taxon>
        <taxon>lamiids</taxon>
        <taxon>Solanales</taxon>
        <taxon>Solanaceae</taxon>
        <taxon>Nicotianoideae</taxon>
        <taxon>Nicotianeae</taxon>
        <taxon>Nicotiana</taxon>
    </lineage>
</organism>
<dbReference type="OMA" id="ANGPPEI"/>
<gene>
    <name evidence="2" type="primary">LOC107773368</name>
</gene>
<reference evidence="2" key="1">
    <citation type="submission" date="2025-08" db="UniProtKB">
        <authorList>
            <consortium name="RefSeq"/>
        </authorList>
    </citation>
    <scope>IDENTIFICATION</scope>
</reference>
<evidence type="ECO:0000313" key="2">
    <source>
        <dbReference type="RefSeq" id="XP_016448277.1"/>
    </source>
</evidence>
<dbReference type="RefSeq" id="XP_016448277.1">
    <property type="nucleotide sequence ID" value="XM_016592791.1"/>
</dbReference>
<protein>
    <submittedName>
        <fullName evidence="2">Proline-rich protein 2-like</fullName>
    </submittedName>
</protein>
<dbReference type="KEGG" id="nta:107773368"/>
<dbReference type="STRING" id="4097.A0A1S3Y8A4"/>
<name>A0A1S3Y8A4_TOBAC</name>
<accession>A0A1S3Y8A4</accession>
<evidence type="ECO:0000256" key="1">
    <source>
        <dbReference type="SAM" id="MobiDB-lite"/>
    </source>
</evidence>
<dbReference type="PaxDb" id="4097-A0A1S3Y8A4"/>
<sequence>MAISHSLLKKTIALYHSTYTAPLIVKTLRINKKQHNYSPNLISISAHMIRGYGSIQQATTVPPAVPEFDPIPPENPPPSPGPGFPGPPNPLPPGHDPPGPDMPGLPPEISPPGGPDVIPPAIPEIVPPGGPDVIPPAIPEIVPPGGPDVIPPKLPEPGSPYPTDIPPPIITFGPVVFRAGERF</sequence>
<feature type="region of interest" description="Disordered" evidence="1">
    <location>
        <begin position="144"/>
        <end position="166"/>
    </location>
</feature>
<proteinExistence type="predicted"/>